<proteinExistence type="predicted"/>
<organism evidence="2 3">
    <name type="scientific">Sulfurirhabdus autotrophica</name>
    <dbReference type="NCBI Taxonomy" id="1706046"/>
    <lineage>
        <taxon>Bacteria</taxon>
        <taxon>Pseudomonadati</taxon>
        <taxon>Pseudomonadota</taxon>
        <taxon>Betaproteobacteria</taxon>
        <taxon>Nitrosomonadales</taxon>
        <taxon>Sulfuricellaceae</taxon>
        <taxon>Sulfurirhabdus</taxon>
    </lineage>
</organism>
<accession>A0A4R3YC88</accession>
<protein>
    <submittedName>
        <fullName evidence="2">TfoX-like protein</fullName>
    </submittedName>
</protein>
<name>A0A4R3YC88_9PROT</name>
<feature type="domain" description="TfoX N-terminal" evidence="1">
    <location>
        <begin position="13"/>
        <end position="102"/>
    </location>
</feature>
<dbReference type="Gene3D" id="3.30.1460.30">
    <property type="entry name" value="YgaC/TfoX-N like chaperone"/>
    <property type="match status" value="1"/>
</dbReference>
<dbReference type="OrthoDB" id="214902at2"/>
<dbReference type="Proteomes" id="UP000295367">
    <property type="component" value="Unassembled WGS sequence"/>
</dbReference>
<dbReference type="SUPFAM" id="SSF159894">
    <property type="entry name" value="YgaC/TfoX-N like"/>
    <property type="match status" value="1"/>
</dbReference>
<keyword evidence="3" id="KW-1185">Reference proteome</keyword>
<evidence type="ECO:0000313" key="2">
    <source>
        <dbReference type="EMBL" id="TCV89616.1"/>
    </source>
</evidence>
<evidence type="ECO:0000313" key="3">
    <source>
        <dbReference type="Proteomes" id="UP000295367"/>
    </source>
</evidence>
<comment type="caution">
    <text evidence="2">The sequence shown here is derived from an EMBL/GenBank/DDBJ whole genome shotgun (WGS) entry which is preliminary data.</text>
</comment>
<gene>
    <name evidence="2" type="ORF">EDC63_102134</name>
</gene>
<dbReference type="Pfam" id="PF04993">
    <property type="entry name" value="TfoX_N"/>
    <property type="match status" value="1"/>
</dbReference>
<dbReference type="RefSeq" id="WP_124947071.1">
    <property type="nucleotide sequence ID" value="NZ_BHVT01000057.1"/>
</dbReference>
<dbReference type="InterPro" id="IPR007076">
    <property type="entry name" value="TfoX_N"/>
</dbReference>
<dbReference type="AlphaFoldDB" id="A0A4R3YC88"/>
<reference evidence="2 3" key="1">
    <citation type="submission" date="2019-03" db="EMBL/GenBank/DDBJ databases">
        <title>Genomic Encyclopedia of Type Strains, Phase IV (KMG-IV): sequencing the most valuable type-strain genomes for metagenomic binning, comparative biology and taxonomic classification.</title>
        <authorList>
            <person name="Goeker M."/>
        </authorList>
    </citation>
    <scope>NUCLEOTIDE SEQUENCE [LARGE SCALE GENOMIC DNA]</scope>
    <source>
        <strain evidence="2 3">DSM 100309</strain>
    </source>
</reference>
<evidence type="ECO:0000259" key="1">
    <source>
        <dbReference type="Pfam" id="PF04993"/>
    </source>
</evidence>
<sequence>MSYDEGLAQRLRELLPSQQNITERKMFGGLAFMSRGYMFVGIVGDVLMARVGPEYYELALSRPYVREMDFTGKPMKGYVYVESSGYEEDSDLSEWVLKCLDFVHSLPSKKPK</sequence>
<dbReference type="EMBL" id="SMCO01000002">
    <property type="protein sequence ID" value="TCV89616.1"/>
    <property type="molecule type" value="Genomic_DNA"/>
</dbReference>